<comment type="similarity">
    <text evidence="1">Belongs to the carbohydrate kinase PfkB family.</text>
</comment>
<organism evidence="5 6">
    <name type="scientific">Schaedlerella arabinosiphila</name>
    <dbReference type="NCBI Taxonomy" id="2044587"/>
    <lineage>
        <taxon>Bacteria</taxon>
        <taxon>Bacillati</taxon>
        <taxon>Bacillota</taxon>
        <taxon>Clostridia</taxon>
        <taxon>Lachnospirales</taxon>
        <taxon>Lachnospiraceae</taxon>
        <taxon>Schaedlerella</taxon>
    </lineage>
</organism>
<proteinExistence type="inferred from homology"/>
<dbReference type="PANTHER" id="PTHR43320">
    <property type="entry name" value="SUGAR KINASE"/>
    <property type="match status" value="1"/>
</dbReference>
<dbReference type="InterPro" id="IPR002173">
    <property type="entry name" value="Carboh/pur_kinase_PfkB_CS"/>
</dbReference>
<accession>A0A426DCZ1</accession>
<dbReference type="PROSITE" id="PS00583">
    <property type="entry name" value="PFKB_KINASES_1"/>
    <property type="match status" value="1"/>
</dbReference>
<comment type="caution">
    <text evidence="5">The sequence shown here is derived from an EMBL/GenBank/DDBJ whole genome shotgun (WGS) entry which is preliminary data.</text>
</comment>
<evidence type="ECO:0000259" key="4">
    <source>
        <dbReference type="Pfam" id="PF00294"/>
    </source>
</evidence>
<dbReference type="EMBL" id="RHJS01000002">
    <property type="protein sequence ID" value="RRK30709.1"/>
    <property type="molecule type" value="Genomic_DNA"/>
</dbReference>
<dbReference type="GO" id="GO:0016301">
    <property type="term" value="F:kinase activity"/>
    <property type="evidence" value="ECO:0007669"/>
    <property type="project" value="UniProtKB-KW"/>
</dbReference>
<dbReference type="RefSeq" id="WP_125126510.1">
    <property type="nucleotide sequence ID" value="NZ_RHJS01000002.1"/>
</dbReference>
<dbReference type="SUPFAM" id="SSF53613">
    <property type="entry name" value="Ribokinase-like"/>
    <property type="match status" value="1"/>
</dbReference>
<protein>
    <submittedName>
        <fullName evidence="5">Fructoselysine 6-kinase</fullName>
    </submittedName>
</protein>
<gene>
    <name evidence="5" type="ORF">EBB54_04425</name>
</gene>
<reference evidence="5" key="1">
    <citation type="submission" date="2018-10" db="EMBL/GenBank/DDBJ databases">
        <title>Schaedlerella arabinophila gen. nov. sp. nov., isolated from the mouse intestinal tract and comparative analysis with the genome of the closely related altered Schaedler flora strain ASF502.</title>
        <authorList>
            <person name="Miyake S."/>
            <person name="Soh M."/>
            <person name="Seedorf H."/>
        </authorList>
    </citation>
    <scope>NUCLEOTIDE SEQUENCE [LARGE SCALE GENOMIC DNA]</scope>
    <source>
        <strain evidence="5">DSM 106076</strain>
    </source>
</reference>
<dbReference type="InterPro" id="IPR011611">
    <property type="entry name" value="PfkB_dom"/>
</dbReference>
<feature type="domain" description="Carbohydrate kinase PfkB" evidence="4">
    <location>
        <begin position="19"/>
        <end position="260"/>
    </location>
</feature>
<dbReference type="Gene3D" id="3.40.1190.20">
    <property type="match status" value="1"/>
</dbReference>
<evidence type="ECO:0000256" key="2">
    <source>
        <dbReference type="ARBA" id="ARBA00022679"/>
    </source>
</evidence>
<keyword evidence="2" id="KW-0808">Transferase</keyword>
<evidence type="ECO:0000256" key="1">
    <source>
        <dbReference type="ARBA" id="ARBA00010688"/>
    </source>
</evidence>
<name>A0A426DCZ1_9FIRM</name>
<evidence type="ECO:0000256" key="3">
    <source>
        <dbReference type="ARBA" id="ARBA00022777"/>
    </source>
</evidence>
<dbReference type="Proteomes" id="UP000274920">
    <property type="component" value="Unassembled WGS sequence"/>
</dbReference>
<evidence type="ECO:0000313" key="6">
    <source>
        <dbReference type="Proteomes" id="UP000274920"/>
    </source>
</evidence>
<evidence type="ECO:0000313" key="5">
    <source>
        <dbReference type="EMBL" id="RRK30709.1"/>
    </source>
</evidence>
<dbReference type="InterPro" id="IPR029056">
    <property type="entry name" value="Ribokinase-like"/>
</dbReference>
<dbReference type="AlphaFoldDB" id="A0A426DCZ1"/>
<dbReference type="InterPro" id="IPR052700">
    <property type="entry name" value="Carb_kinase_PfkB-like"/>
</dbReference>
<dbReference type="PROSITE" id="PS00584">
    <property type="entry name" value="PFKB_KINASES_2"/>
    <property type="match status" value="1"/>
</dbReference>
<sequence>MKLAAVGDNCMDVYENIGKAYPGGNPVNVAVYFLRLGGEASYTGVVGTDQYGSLMKEKIGEKGVDVSHIRFEEGSTAITHVDLIDGERVFGDYEEGVLAEFKLTKEEIDFLCSHDLVVTGLWGNIHADLAEIHSRGVKTAFDAATRPDDEAARIAIPSVDYLFFAADDGDTPELRAQMKEIFDRGPKLVITTLGEKGSIVYDGKAYTTFGIIPCHVVDTMGAGDSYIAGFLKGILEEKSVEECMKAGASNSSVTLEYNGAW</sequence>
<dbReference type="Pfam" id="PF00294">
    <property type="entry name" value="PfkB"/>
    <property type="match status" value="1"/>
</dbReference>
<keyword evidence="6" id="KW-1185">Reference proteome</keyword>
<dbReference type="NCBIfam" id="NF007321">
    <property type="entry name" value="PRK09813.1"/>
    <property type="match status" value="1"/>
</dbReference>
<keyword evidence="3 5" id="KW-0418">Kinase</keyword>
<dbReference type="PANTHER" id="PTHR43320:SF3">
    <property type="entry name" value="CARBOHYDRATE KINASE PFKB DOMAIN-CONTAINING PROTEIN"/>
    <property type="match status" value="1"/>
</dbReference>